<protein>
    <recommendedName>
        <fullName evidence="3">asparagine synthase (glutamine-hydrolyzing)</fullName>
        <ecNumber evidence="3">6.3.5.4</ecNumber>
    </recommendedName>
</protein>
<feature type="binding site" evidence="9">
    <location>
        <position position="102"/>
    </location>
    <ligand>
        <name>L-glutamine</name>
        <dbReference type="ChEBI" id="CHEBI:58359"/>
    </ligand>
</feature>
<keyword evidence="6 8" id="KW-0315">Glutamine amidotransferase</keyword>
<keyword evidence="12" id="KW-1185">Reference proteome</keyword>
<name>A0A927FCX6_9BACT</name>
<dbReference type="GO" id="GO:0005829">
    <property type="term" value="C:cytosol"/>
    <property type="evidence" value="ECO:0007669"/>
    <property type="project" value="TreeGrafter"/>
</dbReference>
<dbReference type="Pfam" id="PF13537">
    <property type="entry name" value="GATase_7"/>
    <property type="match status" value="1"/>
</dbReference>
<dbReference type="RefSeq" id="WP_191618503.1">
    <property type="nucleotide sequence ID" value="NZ_JACYFG010000041.1"/>
</dbReference>
<dbReference type="NCBIfam" id="TIGR01536">
    <property type="entry name" value="asn_synth_AEB"/>
    <property type="match status" value="1"/>
</dbReference>
<dbReference type="Proteomes" id="UP000622317">
    <property type="component" value="Unassembled WGS sequence"/>
</dbReference>
<dbReference type="InterPro" id="IPR001962">
    <property type="entry name" value="Asn_synthase"/>
</dbReference>
<dbReference type="EC" id="6.3.5.4" evidence="3"/>
<keyword evidence="5 9" id="KW-0067">ATP-binding</keyword>
<evidence type="ECO:0000256" key="9">
    <source>
        <dbReference type="PIRSR" id="PIRSR001589-2"/>
    </source>
</evidence>
<keyword evidence="8" id="KW-0028">Amino-acid biosynthesis</keyword>
<dbReference type="InterPro" id="IPR014729">
    <property type="entry name" value="Rossmann-like_a/b/a_fold"/>
</dbReference>
<dbReference type="CDD" id="cd00712">
    <property type="entry name" value="AsnB"/>
    <property type="match status" value="1"/>
</dbReference>
<dbReference type="PANTHER" id="PTHR43284">
    <property type="entry name" value="ASPARAGINE SYNTHETASE (GLUTAMINE-HYDROLYZING)"/>
    <property type="match status" value="1"/>
</dbReference>
<dbReference type="GO" id="GO:0006529">
    <property type="term" value="P:asparagine biosynthetic process"/>
    <property type="evidence" value="ECO:0007669"/>
    <property type="project" value="UniProtKB-KW"/>
</dbReference>
<organism evidence="11 12">
    <name type="scientific">Pelagicoccus enzymogenes</name>
    <dbReference type="NCBI Taxonomy" id="2773457"/>
    <lineage>
        <taxon>Bacteria</taxon>
        <taxon>Pseudomonadati</taxon>
        <taxon>Verrucomicrobiota</taxon>
        <taxon>Opitutia</taxon>
        <taxon>Puniceicoccales</taxon>
        <taxon>Pelagicoccaceae</taxon>
        <taxon>Pelagicoccus</taxon>
    </lineage>
</organism>
<dbReference type="SUPFAM" id="SSF52402">
    <property type="entry name" value="Adenine nucleotide alpha hydrolases-like"/>
    <property type="match status" value="1"/>
</dbReference>
<dbReference type="PANTHER" id="PTHR43284:SF1">
    <property type="entry name" value="ASPARAGINE SYNTHETASE"/>
    <property type="match status" value="1"/>
</dbReference>
<dbReference type="GO" id="GO:0004066">
    <property type="term" value="F:asparagine synthase (glutamine-hydrolyzing) activity"/>
    <property type="evidence" value="ECO:0007669"/>
    <property type="project" value="UniProtKB-EC"/>
</dbReference>
<dbReference type="AlphaFoldDB" id="A0A927FCX6"/>
<accession>A0A927FCX6</accession>
<dbReference type="PIRSF" id="PIRSF001589">
    <property type="entry name" value="Asn_synthetase_glu-h"/>
    <property type="match status" value="1"/>
</dbReference>
<dbReference type="Gene3D" id="3.60.20.10">
    <property type="entry name" value="Glutamine Phosphoribosylpyrophosphate, subunit 1, domain 1"/>
    <property type="match status" value="1"/>
</dbReference>
<dbReference type="CDD" id="cd01991">
    <property type="entry name" value="Asn_synthase_B_C"/>
    <property type="match status" value="1"/>
</dbReference>
<dbReference type="InterPro" id="IPR051786">
    <property type="entry name" value="ASN_synthetase/amidase"/>
</dbReference>
<evidence type="ECO:0000256" key="7">
    <source>
        <dbReference type="ARBA" id="ARBA00048741"/>
    </source>
</evidence>
<gene>
    <name evidence="11" type="primary">asnB</name>
    <name evidence="11" type="ORF">IEN85_18005</name>
</gene>
<comment type="pathway">
    <text evidence="1">Amino-acid biosynthesis; L-asparagine biosynthesis; L-asparagine from L-aspartate (L-Gln route): step 1/1.</text>
</comment>
<dbReference type="GO" id="GO:0005524">
    <property type="term" value="F:ATP binding"/>
    <property type="evidence" value="ECO:0007669"/>
    <property type="project" value="UniProtKB-KW"/>
</dbReference>
<evidence type="ECO:0000259" key="10">
    <source>
        <dbReference type="PROSITE" id="PS51278"/>
    </source>
</evidence>
<evidence type="ECO:0000256" key="3">
    <source>
        <dbReference type="ARBA" id="ARBA00012737"/>
    </source>
</evidence>
<comment type="similarity">
    <text evidence="2">Belongs to the asparagine synthetase family.</text>
</comment>
<keyword evidence="8" id="KW-0061">Asparagine biosynthesis</keyword>
<evidence type="ECO:0000256" key="1">
    <source>
        <dbReference type="ARBA" id="ARBA00005187"/>
    </source>
</evidence>
<evidence type="ECO:0000313" key="12">
    <source>
        <dbReference type="Proteomes" id="UP000622317"/>
    </source>
</evidence>
<evidence type="ECO:0000256" key="5">
    <source>
        <dbReference type="ARBA" id="ARBA00022840"/>
    </source>
</evidence>
<sequence length="637" mass="73442">MCGIAGCWNLNSRPLHRPTMDTFIDTLAHRGPDGRGTFFDVNDSLFLGHRRLSILDLSEEGAQPMRSADKRFVVTFNGEIYNFLEIRQELEAKGHRFHSESDTEVLLTAYQEWGPDCQLKFNGMWAFAIWDKLRCSLFLSRDRFGVKPLHYWYDGSTFAFASELKAFLALPQWPFDFDEESIGISILGDNFLEATEQTILKDVKRLPAGTSLYLRRGNRPPVLRRWWRTLEHLEEVPTSYTERIERFRELFNDACRLRMRSDVPIGTALSGGLDSSSILGSITQANVSSGQRSAPHSYTSFVSSYPNSQQDETAFAQEMIRNTGVKGEFMATSPQQALEQLDAITFSQEEIYSFRGTIWFLYQLMRRKKVVVSIDGHGGDELLGGYHHHPIFHLLDRANLARPGLPSAREIQECVRSMFPAGEIPPHYQPSEYIPKNLPQPTKRFCTSWLPQTSYTSRFPYYAADESHLQSANHLQKRLYYDFHYATLPTILRNFDRFSMAHGVEVRSPFLDWRLVRYSFSLPSSDKIANGYSKKILRDSVVEAVPDSIRLRKSKVGFLEPFEKWLGEGFNEKLREIVNDPAFLQSPYWKGKHVRDIAEKAYQENNTRNMKSPWTIAHAHLLTTLFKSQRRQLIAAR</sequence>
<evidence type="ECO:0000256" key="6">
    <source>
        <dbReference type="ARBA" id="ARBA00022962"/>
    </source>
</evidence>
<evidence type="ECO:0000256" key="4">
    <source>
        <dbReference type="ARBA" id="ARBA00022741"/>
    </source>
</evidence>
<comment type="caution">
    <text evidence="11">The sequence shown here is derived from an EMBL/GenBank/DDBJ whole genome shotgun (WGS) entry which is preliminary data.</text>
</comment>
<comment type="catalytic activity">
    <reaction evidence="7">
        <text>L-aspartate + L-glutamine + ATP + H2O = L-asparagine + L-glutamate + AMP + diphosphate + H(+)</text>
        <dbReference type="Rhea" id="RHEA:12228"/>
        <dbReference type="ChEBI" id="CHEBI:15377"/>
        <dbReference type="ChEBI" id="CHEBI:15378"/>
        <dbReference type="ChEBI" id="CHEBI:29985"/>
        <dbReference type="ChEBI" id="CHEBI:29991"/>
        <dbReference type="ChEBI" id="CHEBI:30616"/>
        <dbReference type="ChEBI" id="CHEBI:33019"/>
        <dbReference type="ChEBI" id="CHEBI:58048"/>
        <dbReference type="ChEBI" id="CHEBI:58359"/>
        <dbReference type="ChEBI" id="CHEBI:456215"/>
        <dbReference type="EC" id="6.3.5.4"/>
    </reaction>
</comment>
<dbReference type="Pfam" id="PF00733">
    <property type="entry name" value="Asn_synthase"/>
    <property type="match status" value="1"/>
</dbReference>
<evidence type="ECO:0000256" key="8">
    <source>
        <dbReference type="PIRSR" id="PIRSR001589-1"/>
    </source>
</evidence>
<dbReference type="InterPro" id="IPR006426">
    <property type="entry name" value="Asn_synth_AEB"/>
</dbReference>
<dbReference type="InterPro" id="IPR017932">
    <property type="entry name" value="GATase_2_dom"/>
</dbReference>
<evidence type="ECO:0000313" key="11">
    <source>
        <dbReference type="EMBL" id="MBD5781400.1"/>
    </source>
</evidence>
<keyword evidence="4 9" id="KW-0547">Nucleotide-binding</keyword>
<feature type="domain" description="Glutamine amidotransferase type-2" evidence="10">
    <location>
        <begin position="2"/>
        <end position="217"/>
    </location>
</feature>
<feature type="active site" description="For GATase activity" evidence="8">
    <location>
        <position position="2"/>
    </location>
</feature>
<dbReference type="SUPFAM" id="SSF56235">
    <property type="entry name" value="N-terminal nucleophile aminohydrolases (Ntn hydrolases)"/>
    <property type="match status" value="1"/>
</dbReference>
<reference evidence="11" key="1">
    <citation type="submission" date="2020-09" db="EMBL/GenBank/DDBJ databases">
        <title>Pelagicoccus enzymogenes sp. nov. with an EPS production, isolated from marine sediment.</title>
        <authorList>
            <person name="Feng X."/>
        </authorList>
    </citation>
    <scope>NUCLEOTIDE SEQUENCE</scope>
    <source>
        <strain evidence="11">NFK12</strain>
    </source>
</reference>
<proteinExistence type="inferred from homology"/>
<dbReference type="PROSITE" id="PS51278">
    <property type="entry name" value="GATASE_TYPE_2"/>
    <property type="match status" value="1"/>
</dbReference>
<dbReference type="EMBL" id="JACYFG010000041">
    <property type="protein sequence ID" value="MBD5781400.1"/>
    <property type="molecule type" value="Genomic_DNA"/>
</dbReference>
<evidence type="ECO:0000256" key="2">
    <source>
        <dbReference type="ARBA" id="ARBA00005752"/>
    </source>
</evidence>
<keyword evidence="11" id="KW-0436">Ligase</keyword>
<dbReference type="InterPro" id="IPR029055">
    <property type="entry name" value="Ntn_hydrolases_N"/>
</dbReference>
<dbReference type="Gene3D" id="3.40.50.620">
    <property type="entry name" value="HUPs"/>
    <property type="match status" value="1"/>
</dbReference>
<dbReference type="InterPro" id="IPR033738">
    <property type="entry name" value="AsnB_N"/>
</dbReference>